<sequence length="158" mass="17647">MAMFARISGSLDLVVDDGYSAVPPNSWMWTEQSVAASRRRLGCAPFQHPSSSSKGSSQAQQDHRGALLVCRAGRRQQQRQGQGSVKRTAMRRSTPGHFLRHASGSSSSSSFLQAQYPQPQQQQQQQQQRQPPAYSVLEKYDPLLCTLALYRDYLQPAH</sequence>
<dbReference type="EMBL" id="CP126214">
    <property type="protein sequence ID" value="WIA16307.1"/>
    <property type="molecule type" value="Genomic_DNA"/>
</dbReference>
<dbReference type="Proteomes" id="UP001244341">
    <property type="component" value="Chromosome 7b"/>
</dbReference>
<organism evidence="2 3">
    <name type="scientific">Tetradesmus obliquus</name>
    <name type="common">Green alga</name>
    <name type="synonym">Acutodesmus obliquus</name>
    <dbReference type="NCBI Taxonomy" id="3088"/>
    <lineage>
        <taxon>Eukaryota</taxon>
        <taxon>Viridiplantae</taxon>
        <taxon>Chlorophyta</taxon>
        <taxon>core chlorophytes</taxon>
        <taxon>Chlorophyceae</taxon>
        <taxon>CS clade</taxon>
        <taxon>Sphaeropleales</taxon>
        <taxon>Scenedesmaceae</taxon>
        <taxon>Tetradesmus</taxon>
    </lineage>
</organism>
<proteinExistence type="predicted"/>
<gene>
    <name evidence="2" type="ORF">OEZ85_013008</name>
</gene>
<keyword evidence="3" id="KW-1185">Reference proteome</keyword>
<name>A0ABY8U7C3_TETOB</name>
<accession>A0ABY8U7C3</accession>
<protein>
    <submittedName>
        <fullName evidence="2">Uncharacterized protein</fullName>
    </submittedName>
</protein>
<feature type="region of interest" description="Disordered" evidence="1">
    <location>
        <begin position="44"/>
        <end position="132"/>
    </location>
</feature>
<evidence type="ECO:0000313" key="3">
    <source>
        <dbReference type="Proteomes" id="UP001244341"/>
    </source>
</evidence>
<evidence type="ECO:0000313" key="2">
    <source>
        <dbReference type="EMBL" id="WIA16307.1"/>
    </source>
</evidence>
<feature type="compositionally biased region" description="Low complexity" evidence="1">
    <location>
        <begin position="103"/>
        <end position="132"/>
    </location>
</feature>
<reference evidence="2 3" key="1">
    <citation type="submission" date="2023-05" db="EMBL/GenBank/DDBJ databases">
        <title>A 100% complete, gapless, phased diploid assembly of the Scenedesmus obliquus UTEX 3031 genome.</title>
        <authorList>
            <person name="Biondi T.C."/>
            <person name="Hanschen E.R."/>
            <person name="Kwon T."/>
            <person name="Eng W."/>
            <person name="Kruse C.P.S."/>
            <person name="Koehler S.I."/>
            <person name="Kunde Y."/>
            <person name="Gleasner C.D."/>
            <person name="You Mak K.T."/>
            <person name="Polle J."/>
            <person name="Hovde B.T."/>
            <person name="Starkenburg S.R."/>
        </authorList>
    </citation>
    <scope>NUCLEOTIDE SEQUENCE [LARGE SCALE GENOMIC DNA]</scope>
    <source>
        <strain evidence="2 3">DOE0152z</strain>
    </source>
</reference>
<evidence type="ECO:0000256" key="1">
    <source>
        <dbReference type="SAM" id="MobiDB-lite"/>
    </source>
</evidence>